<name>M0EDR4_9EURY</name>
<reference evidence="1 2" key="1">
    <citation type="journal article" date="2014" name="PLoS Genet.">
        <title>Phylogenetically driven sequencing of extremely halophilic archaea reveals strategies for static and dynamic osmo-response.</title>
        <authorList>
            <person name="Becker E.A."/>
            <person name="Seitzer P.M."/>
            <person name="Tritt A."/>
            <person name="Larsen D."/>
            <person name="Krusor M."/>
            <person name="Yao A.I."/>
            <person name="Wu D."/>
            <person name="Madern D."/>
            <person name="Eisen J.A."/>
            <person name="Darling A.E."/>
            <person name="Facciotti M.T."/>
        </authorList>
    </citation>
    <scope>NUCLEOTIDE SEQUENCE [LARGE SCALE GENOMIC DNA]</scope>
    <source>
        <strain evidence="1 2">DSM 19288</strain>
    </source>
</reference>
<sequence length="69" mass="7244">MSKRSPAHASETTAAVCASVKPVVYILMMNPAEMVTPSTVVACGSSVLMYVGNSVMSVMKPNPSANRVR</sequence>
<keyword evidence="2" id="KW-1185">Reference proteome</keyword>
<comment type="caution">
    <text evidence="1">The sequence shown here is derived from an EMBL/GenBank/DDBJ whole genome shotgun (WGS) entry which is preliminary data.</text>
</comment>
<organism evidence="1 2">
    <name type="scientific">Halorubrum californiense DSM 19288</name>
    <dbReference type="NCBI Taxonomy" id="1227465"/>
    <lineage>
        <taxon>Archaea</taxon>
        <taxon>Methanobacteriati</taxon>
        <taxon>Methanobacteriota</taxon>
        <taxon>Stenosarchaea group</taxon>
        <taxon>Halobacteria</taxon>
        <taxon>Halobacteriales</taxon>
        <taxon>Haloferacaceae</taxon>
        <taxon>Halorubrum</taxon>
    </lineage>
</organism>
<dbReference type="STRING" id="1227465.C463_08289"/>
<accession>M0EDR4</accession>
<gene>
    <name evidence="1" type="ORF">C463_08289</name>
</gene>
<dbReference type="EMBL" id="AOJK01000038">
    <property type="protein sequence ID" value="ELZ44564.1"/>
    <property type="molecule type" value="Genomic_DNA"/>
</dbReference>
<evidence type="ECO:0000313" key="2">
    <source>
        <dbReference type="Proteomes" id="UP000011586"/>
    </source>
</evidence>
<protein>
    <submittedName>
        <fullName evidence="1">Uncharacterized protein</fullName>
    </submittedName>
</protein>
<evidence type="ECO:0000313" key="1">
    <source>
        <dbReference type="EMBL" id="ELZ44564.1"/>
    </source>
</evidence>
<dbReference type="AlphaFoldDB" id="M0EDR4"/>
<proteinExistence type="predicted"/>
<dbReference type="Proteomes" id="UP000011586">
    <property type="component" value="Unassembled WGS sequence"/>
</dbReference>